<reference evidence="1 2" key="1">
    <citation type="submission" date="2016-01" db="EMBL/GenBank/DDBJ databases">
        <title>The new phylogeny of the genus Mycobacterium.</title>
        <authorList>
            <person name="Tarcisio F."/>
            <person name="Conor M."/>
            <person name="Antonella G."/>
            <person name="Elisabetta G."/>
            <person name="Giulia F.S."/>
            <person name="Sara T."/>
            <person name="Anna F."/>
            <person name="Clotilde B."/>
            <person name="Roberto B."/>
            <person name="Veronica D.S."/>
            <person name="Fabio R."/>
            <person name="Monica P."/>
            <person name="Olivier J."/>
            <person name="Enrico T."/>
            <person name="Nicola S."/>
        </authorList>
    </citation>
    <scope>NUCLEOTIDE SEQUENCE [LARGE SCALE GENOMIC DNA]</scope>
    <source>
        <strain evidence="1 2">DSM 45731</strain>
    </source>
</reference>
<sequence>MRASRFAGKMSGVAMHEGRALADINLSGVPLATELEAFLCRRDPRLKNVQVRRAVPTGDIETRVQPNKRWYEVTYWTDDEEPDEADS</sequence>
<gene>
    <name evidence="1" type="ORF">AWC06_08010</name>
</gene>
<dbReference type="Proteomes" id="UP000194000">
    <property type="component" value="Unassembled WGS sequence"/>
</dbReference>
<dbReference type="EMBL" id="LQOW01000005">
    <property type="protein sequence ID" value="ORV63925.1"/>
    <property type="molecule type" value="Genomic_DNA"/>
</dbReference>
<dbReference type="STRING" id="1260918.AWC06_08010"/>
<keyword evidence="2" id="KW-1185">Reference proteome</keyword>
<name>A0A1X1V4A9_9MYCO</name>
<proteinExistence type="predicted"/>
<comment type="caution">
    <text evidence="1">The sequence shown here is derived from an EMBL/GenBank/DDBJ whole genome shotgun (WGS) entry which is preliminary data.</text>
</comment>
<dbReference type="AlphaFoldDB" id="A0A1X1V4A9"/>
<protein>
    <submittedName>
        <fullName evidence="1">Uncharacterized protein</fullName>
    </submittedName>
</protein>
<evidence type="ECO:0000313" key="1">
    <source>
        <dbReference type="EMBL" id="ORV63925.1"/>
    </source>
</evidence>
<accession>A0A1X1V4A9</accession>
<organism evidence="1 2">
    <name type="scientific">Mycobacterium fragae</name>
    <dbReference type="NCBI Taxonomy" id="1260918"/>
    <lineage>
        <taxon>Bacteria</taxon>
        <taxon>Bacillati</taxon>
        <taxon>Actinomycetota</taxon>
        <taxon>Actinomycetes</taxon>
        <taxon>Mycobacteriales</taxon>
        <taxon>Mycobacteriaceae</taxon>
        <taxon>Mycobacterium</taxon>
    </lineage>
</organism>
<evidence type="ECO:0000313" key="2">
    <source>
        <dbReference type="Proteomes" id="UP000194000"/>
    </source>
</evidence>